<feature type="region of interest" description="Disordered" evidence="1">
    <location>
        <begin position="1105"/>
        <end position="1126"/>
    </location>
</feature>
<dbReference type="GeneID" id="36594502"/>
<sequence length="1563" mass="174330">MDPALPSQAVTMATKVDFRKVRYSLPLYRKSVEGPSSPSRKKSRFFNTLLLRTAQNENIADENGSPKPLRKRKSIADFLPFSSTRSRKVPDGNDVDPGSRNKRSETTSPLKRNALQSASPSRINRRKSLGDILGSISSRVSPRRDSTLNDRRPDWYNDELELSANVGVANGPASVGGANALAADQFPVPVDGPFDDRILTQLPNRESGVDMNNYHPPRLRKRSISSSMPWHEESPRNSTQVNRHESRVTNYPPKLTNKGKERDVNVPNPVGRDETQANASSTPIDKGKEKAVDISTPINRGGAKTPDSYLNLLIAAYEHKTPDSYLRELLKASNLNNSARASPCPRHHLALGEESLFWGTGDSPQMGDQKDGEDEEEFSAPPPYTLNDFSKVELGEVRFRENPPLQTSDRTEIQTSVETVREVDPFEESPGSSPNIDTEFRLRGCNRKERHEKLMTQPRRSWGSSDESIEKRVKLTVAKMTKNFYMVTSSEESWDDTASTKMIDRQDFETDQMEVWDSIIMGTRTLQEILRSIPSSKRLRHLPLEKVLQDSIKFRELSEDSLTTCTQKGVCSVSEASASKFLQKQKIQPSGARRRKSSSAMVRVEFPKTMNLPAHAEMYESKSKAIVALYEYKLGELSNFCTYDPTRNTIFAHALESGVPNPAVLREAGLEVLWLPMQGEITQTIQFEDTTRERNEISRDEQQSPMVAERDKVPEAGQERLVIDNSGFSLDPNAFLAHHEGMARANLDSFDRHESQFELEVEFTNPHSRSSSLQLSPASPQREQDLSIFDDDFFLKVDPDFARGFLGSQYSEESQYSSISDAHLLPEDNLGTDLPSEVLWSLDGEGQDVMPVKTWAELARDYLAKHPAKNVQSSEDEEGQDAKPVKTWVELARAYLAEHPPQPIQGFGNNRKSTDEDFIWHDQFEASSGRSSPIDPSTEQAEGINSANKDHSLKGRHSRRLGLISILADEVSLKLPKRNYLSGRKERPHFRRERPIAASKDMVNLKAMDATVEETSMLDTSELLGPLIVRECSAYKVSSIPFPTKEAMDGSSRQSSVSFTSYIEAERARERLYQTYDFLPRLRAETKAEDKKPVTEPCVRPSVTLEEEKGGNVMPQDPESRVEDSGSSAIALPVGFKFTEHRKQLIVKRIPKKNKMASELSGSSAIPIPTGFRFTNHRRQIMRSEDSESPVVSCPSSFSLSEPITGEEKSQRDEEIPNRQVIENAALTRSSCLQNPLDISVPISIEDLAGRIENHSECEGQVIVKETDCDKPPSEKIQGDMSCEPRGRESEFCKLATKMLEDLDSFESVGLRLNECLSIIPPPNEDFTGGKGNSPEPESRKSKESVVCDGPTSEETRLPVAFPFCRDWLQGPSPSREAQIEEKVGCEEPSSEMVGDPDVSPSRKSLRQPRSLSWKAQMEDLSIRVVGKAARQDSPAKQGGRVGALVDIFQARGIMPSLRPALHQKVSLTPFANKAGSRSMTPTARIVTPSGNMYHPAGTVCVPAGHPLSRSAIKRVPTPIIPFRPSSGFSSVDTDVSELFGEKLERAEKHSVECVEGGPYEEI</sequence>
<feature type="region of interest" description="Disordered" evidence="1">
    <location>
        <begin position="1322"/>
        <end position="1354"/>
    </location>
</feature>
<reference evidence="2 3" key="1">
    <citation type="submission" date="2016-04" db="EMBL/GenBank/DDBJ databases">
        <title>A degradative enzymes factory behind the ericoid mycorrhizal symbiosis.</title>
        <authorList>
            <consortium name="DOE Joint Genome Institute"/>
            <person name="Martino E."/>
            <person name="Morin E."/>
            <person name="Grelet G."/>
            <person name="Kuo A."/>
            <person name="Kohler A."/>
            <person name="Daghino S."/>
            <person name="Barry K."/>
            <person name="Choi C."/>
            <person name="Cichocki N."/>
            <person name="Clum A."/>
            <person name="Copeland A."/>
            <person name="Hainaut M."/>
            <person name="Haridas S."/>
            <person name="Labutti K."/>
            <person name="Lindquist E."/>
            <person name="Lipzen A."/>
            <person name="Khouja H.-R."/>
            <person name="Murat C."/>
            <person name="Ohm R."/>
            <person name="Olson A."/>
            <person name="Spatafora J."/>
            <person name="Veneault-Fourrey C."/>
            <person name="Henrissat B."/>
            <person name="Grigoriev I."/>
            <person name="Martin F."/>
            <person name="Perotto S."/>
        </authorList>
    </citation>
    <scope>NUCLEOTIDE SEQUENCE [LARGE SCALE GENOMIC DNA]</scope>
    <source>
        <strain evidence="2 3">E</strain>
    </source>
</reference>
<keyword evidence="3" id="KW-1185">Reference proteome</keyword>
<name>A0A2J6TPI8_9HELO</name>
<accession>A0A2J6TPI8</accession>
<feature type="compositionally biased region" description="Polar residues" evidence="1">
    <location>
        <begin position="404"/>
        <end position="418"/>
    </location>
</feature>
<evidence type="ECO:0000256" key="1">
    <source>
        <dbReference type="SAM" id="MobiDB-lite"/>
    </source>
</evidence>
<proteinExistence type="predicted"/>
<dbReference type="OrthoDB" id="3535361at2759"/>
<feature type="compositionally biased region" description="Polar residues" evidence="1">
    <location>
        <begin position="106"/>
        <end position="122"/>
    </location>
</feature>
<feature type="region of interest" description="Disordered" evidence="1">
    <location>
        <begin position="80"/>
        <end position="127"/>
    </location>
</feature>
<evidence type="ECO:0000313" key="3">
    <source>
        <dbReference type="Proteomes" id="UP000235371"/>
    </source>
</evidence>
<feature type="compositionally biased region" description="Basic and acidic residues" evidence="1">
    <location>
        <begin position="1206"/>
        <end position="1215"/>
    </location>
</feature>
<feature type="region of interest" description="Disordered" evidence="1">
    <location>
        <begin position="1373"/>
        <end position="1411"/>
    </location>
</feature>
<feature type="compositionally biased region" description="Basic and acidic residues" evidence="1">
    <location>
        <begin position="1337"/>
        <end position="1346"/>
    </location>
</feature>
<feature type="region of interest" description="Disordered" evidence="1">
    <location>
        <begin position="206"/>
        <end position="289"/>
    </location>
</feature>
<feature type="compositionally biased region" description="Polar residues" evidence="1">
    <location>
        <begin position="926"/>
        <end position="947"/>
    </location>
</feature>
<dbReference type="RefSeq" id="XP_024741772.1">
    <property type="nucleotide sequence ID" value="XM_024886425.1"/>
</dbReference>
<protein>
    <submittedName>
        <fullName evidence="2">Uncharacterized protein</fullName>
    </submittedName>
</protein>
<gene>
    <name evidence="2" type="ORF">K444DRAFT_660061</name>
</gene>
<feature type="region of interest" description="Disordered" evidence="1">
    <location>
        <begin position="1183"/>
        <end position="1215"/>
    </location>
</feature>
<feature type="region of interest" description="Disordered" evidence="1">
    <location>
        <begin position="926"/>
        <end position="954"/>
    </location>
</feature>
<organism evidence="2 3">
    <name type="scientific">Hyaloscypha bicolor E</name>
    <dbReference type="NCBI Taxonomy" id="1095630"/>
    <lineage>
        <taxon>Eukaryota</taxon>
        <taxon>Fungi</taxon>
        <taxon>Dikarya</taxon>
        <taxon>Ascomycota</taxon>
        <taxon>Pezizomycotina</taxon>
        <taxon>Leotiomycetes</taxon>
        <taxon>Helotiales</taxon>
        <taxon>Hyaloscyphaceae</taxon>
        <taxon>Hyaloscypha</taxon>
        <taxon>Hyaloscypha bicolor</taxon>
    </lineage>
</organism>
<dbReference type="EMBL" id="KZ613747">
    <property type="protein sequence ID" value="PMD64868.1"/>
    <property type="molecule type" value="Genomic_DNA"/>
</dbReference>
<feature type="region of interest" description="Disordered" evidence="1">
    <location>
        <begin position="356"/>
        <end position="387"/>
    </location>
</feature>
<dbReference type="Proteomes" id="UP000235371">
    <property type="component" value="Unassembled WGS sequence"/>
</dbReference>
<feature type="region of interest" description="Disordered" evidence="1">
    <location>
        <begin position="401"/>
        <end position="439"/>
    </location>
</feature>
<evidence type="ECO:0000313" key="2">
    <source>
        <dbReference type="EMBL" id="PMD64868.1"/>
    </source>
</evidence>
<dbReference type="InParanoid" id="A0A2J6TPI8"/>